<dbReference type="Pfam" id="PF01073">
    <property type="entry name" value="3Beta_HSD"/>
    <property type="match status" value="1"/>
</dbReference>
<dbReference type="AlphaFoldDB" id="A0A7S0VJY4"/>
<dbReference type="InterPro" id="IPR036291">
    <property type="entry name" value="NAD(P)-bd_dom_sf"/>
</dbReference>
<feature type="transmembrane region" description="Helical" evidence="3">
    <location>
        <begin position="269"/>
        <end position="286"/>
    </location>
</feature>
<dbReference type="EMBL" id="HBFM01026386">
    <property type="protein sequence ID" value="CAD8784165.1"/>
    <property type="molecule type" value="Transcribed_RNA"/>
</dbReference>
<evidence type="ECO:0000256" key="1">
    <source>
        <dbReference type="ARBA" id="ARBA00009219"/>
    </source>
</evidence>
<organism evidence="5">
    <name type="scientific">Polytomella parva</name>
    <dbReference type="NCBI Taxonomy" id="51329"/>
    <lineage>
        <taxon>Eukaryota</taxon>
        <taxon>Viridiplantae</taxon>
        <taxon>Chlorophyta</taxon>
        <taxon>core chlorophytes</taxon>
        <taxon>Chlorophyceae</taxon>
        <taxon>CS clade</taxon>
        <taxon>Chlamydomonadales</taxon>
        <taxon>Chlamydomonadaceae</taxon>
        <taxon>Polytomella</taxon>
    </lineage>
</organism>
<proteinExistence type="inferred from homology"/>
<dbReference type="GO" id="GO:0016616">
    <property type="term" value="F:oxidoreductase activity, acting on the CH-OH group of donors, NAD or NADP as acceptor"/>
    <property type="evidence" value="ECO:0007669"/>
    <property type="project" value="InterPro"/>
</dbReference>
<keyword evidence="3" id="KW-0812">Transmembrane</keyword>
<dbReference type="InterPro" id="IPR002225">
    <property type="entry name" value="3Beta_OHSteriod_DH/Estase"/>
</dbReference>
<sequence length="362" mass="39943">MSRKLSCLVTGGSGFLGQHIVRQLAESKKYNITVFDVRPMANAPEGVISLVADLRKLDQVEAAIKDMDIVFHVATAAPTGENALNIQLMQSVNVTGTENVIQACKSCGVKALIYTSSASVVFEGKPLKHVDEDCPYASKPMDYYTRTKIDGEKLILAANSKSLQTVALRPSGIFGEGDMVFVPTLVRNARKGKMKYIIGSGENLMDFTYAGNVALAHLLAADALTSCDTSTRDRVAGKAYFITNDEPVPFWNFMGDTCAELGYPRPARHLPFFLIIFIAAIFEYVIRPLVKPIMGNLQTDFTVNRILIATTHRSFSCNRAKKDFGYRPAIKLHDALKKSITAFEHLSYDNWQKELTGATKKK</sequence>
<feature type="domain" description="3-beta hydroxysteroid dehydrogenase/isomerase" evidence="4">
    <location>
        <begin position="8"/>
        <end position="270"/>
    </location>
</feature>
<name>A0A7S0VJY4_9CHLO</name>
<keyword evidence="2 3" id="KW-0560">Oxidoreductase</keyword>
<reference evidence="5" key="1">
    <citation type="submission" date="2021-01" db="EMBL/GenBank/DDBJ databases">
        <authorList>
            <person name="Corre E."/>
            <person name="Pelletier E."/>
            <person name="Niang G."/>
            <person name="Scheremetjew M."/>
            <person name="Finn R."/>
            <person name="Kale V."/>
            <person name="Holt S."/>
            <person name="Cochrane G."/>
            <person name="Meng A."/>
            <person name="Brown T."/>
            <person name="Cohen L."/>
        </authorList>
    </citation>
    <scope>NUCLEOTIDE SEQUENCE</scope>
    <source>
        <strain evidence="5">SAG 63-3</strain>
    </source>
</reference>
<dbReference type="Gene3D" id="3.40.50.720">
    <property type="entry name" value="NAD(P)-binding Rossmann-like Domain"/>
    <property type="match status" value="1"/>
</dbReference>
<evidence type="ECO:0000256" key="3">
    <source>
        <dbReference type="RuleBase" id="RU004475"/>
    </source>
</evidence>
<dbReference type="PANTHER" id="PTHR43245">
    <property type="entry name" value="BIFUNCTIONAL POLYMYXIN RESISTANCE PROTEIN ARNA"/>
    <property type="match status" value="1"/>
</dbReference>
<keyword evidence="3" id="KW-0472">Membrane</keyword>
<dbReference type="SUPFAM" id="SSF51735">
    <property type="entry name" value="NAD(P)-binding Rossmann-fold domains"/>
    <property type="match status" value="1"/>
</dbReference>
<protein>
    <recommendedName>
        <fullName evidence="4">3-beta hydroxysteroid dehydrogenase/isomerase domain-containing protein</fullName>
    </recommendedName>
</protein>
<dbReference type="InterPro" id="IPR050177">
    <property type="entry name" value="Lipid_A_modif_metabolic_enz"/>
</dbReference>
<evidence type="ECO:0000259" key="4">
    <source>
        <dbReference type="Pfam" id="PF01073"/>
    </source>
</evidence>
<evidence type="ECO:0000313" key="5">
    <source>
        <dbReference type="EMBL" id="CAD8784165.1"/>
    </source>
</evidence>
<dbReference type="GO" id="GO:0006694">
    <property type="term" value="P:steroid biosynthetic process"/>
    <property type="evidence" value="ECO:0007669"/>
    <property type="project" value="InterPro"/>
</dbReference>
<accession>A0A7S0VJY4</accession>
<evidence type="ECO:0000256" key="2">
    <source>
        <dbReference type="ARBA" id="ARBA00023002"/>
    </source>
</evidence>
<gene>
    <name evidence="5" type="ORF">PPAR00522_LOCUS17047</name>
</gene>
<comment type="similarity">
    <text evidence="1 3">Belongs to the 3-beta-HSD family.</text>
</comment>
<keyword evidence="3" id="KW-1133">Transmembrane helix</keyword>
<dbReference type="PANTHER" id="PTHR43245:SF51">
    <property type="entry name" value="SHORT CHAIN DEHYDROGENASE_REDUCTASE FAMILY 42E, MEMBER 2"/>
    <property type="match status" value="1"/>
</dbReference>